<dbReference type="EMBL" id="QFNY01000005">
    <property type="protein sequence ID" value="PZP03744.1"/>
    <property type="molecule type" value="Genomic_DNA"/>
</dbReference>
<dbReference type="GO" id="GO:0046872">
    <property type="term" value="F:metal ion binding"/>
    <property type="evidence" value="ECO:0007669"/>
    <property type="project" value="UniProtKB-KW"/>
</dbReference>
<evidence type="ECO:0000259" key="2">
    <source>
        <dbReference type="Pfam" id="PF07687"/>
    </source>
</evidence>
<evidence type="ECO:0000256" key="1">
    <source>
        <dbReference type="PIRSR" id="PIRSR005962-1"/>
    </source>
</evidence>
<feature type="binding site" evidence="1">
    <location>
        <position position="376"/>
    </location>
    <ligand>
        <name>Mn(2+)</name>
        <dbReference type="ChEBI" id="CHEBI:29035"/>
        <label>2</label>
    </ligand>
</feature>
<dbReference type="Gene3D" id="3.30.70.360">
    <property type="match status" value="1"/>
</dbReference>
<dbReference type="SUPFAM" id="SSF53187">
    <property type="entry name" value="Zn-dependent exopeptidases"/>
    <property type="match status" value="1"/>
</dbReference>
<evidence type="ECO:0000313" key="6">
    <source>
        <dbReference type="Proteomes" id="UP000324726"/>
    </source>
</evidence>
<proteinExistence type="predicted"/>
<dbReference type="InterPro" id="IPR036264">
    <property type="entry name" value="Bact_exopeptidase_dim_dom"/>
</dbReference>
<dbReference type="PANTHER" id="PTHR11014">
    <property type="entry name" value="PEPTIDASE M20 FAMILY MEMBER"/>
    <property type="match status" value="1"/>
</dbReference>
<accession>A0A2W5BE75</accession>
<evidence type="ECO:0000313" key="3">
    <source>
        <dbReference type="EMBL" id="PZP03744.1"/>
    </source>
</evidence>
<keyword evidence="1" id="KW-0464">Manganese</keyword>
<dbReference type="Pfam" id="PF07687">
    <property type="entry name" value="M20_dimer"/>
    <property type="match status" value="1"/>
</dbReference>
<dbReference type="NCBIfam" id="TIGR01891">
    <property type="entry name" value="amidohydrolases"/>
    <property type="match status" value="1"/>
</dbReference>
<keyword evidence="3" id="KW-0378">Hydrolase</keyword>
<dbReference type="GO" id="GO:0016787">
    <property type="term" value="F:hydrolase activity"/>
    <property type="evidence" value="ECO:0007669"/>
    <property type="project" value="UniProtKB-KW"/>
</dbReference>
<comment type="cofactor">
    <cofactor evidence="1">
        <name>Mn(2+)</name>
        <dbReference type="ChEBI" id="CHEBI:29035"/>
    </cofactor>
    <text evidence="1">The Mn(2+) ion enhances activity.</text>
</comment>
<feature type="binding site" evidence="1">
    <location>
        <position position="113"/>
    </location>
    <ligand>
        <name>Mn(2+)</name>
        <dbReference type="ChEBI" id="CHEBI:29035"/>
        <label>2</label>
    </ligand>
</feature>
<reference evidence="4 6" key="2">
    <citation type="submission" date="2019-08" db="EMBL/GenBank/DDBJ databases">
        <title>Draft genome of C. urealyticum strain VH4248.</title>
        <authorList>
            <person name="Navas J."/>
        </authorList>
    </citation>
    <scope>NUCLEOTIDE SEQUENCE [LARGE SCALE GENOMIC DNA]</scope>
    <source>
        <strain evidence="4 6">VH4248</strain>
    </source>
</reference>
<feature type="binding site" evidence="1">
    <location>
        <position position="154"/>
    </location>
    <ligand>
        <name>Mn(2+)</name>
        <dbReference type="ChEBI" id="CHEBI:29035"/>
        <label>2</label>
    </ligand>
</feature>
<dbReference type="InterPro" id="IPR011650">
    <property type="entry name" value="Peptidase_M20_dimer"/>
</dbReference>
<dbReference type="EMBL" id="VSZI01000002">
    <property type="protein sequence ID" value="TYR16987.1"/>
    <property type="molecule type" value="Genomic_DNA"/>
</dbReference>
<feature type="binding site" evidence="1">
    <location>
        <position position="115"/>
    </location>
    <ligand>
        <name>Mn(2+)</name>
        <dbReference type="ChEBI" id="CHEBI:29035"/>
        <label>2</label>
    </ligand>
</feature>
<dbReference type="PIRSF" id="PIRSF005962">
    <property type="entry name" value="Pept_M20D_amidohydro"/>
    <property type="match status" value="1"/>
</dbReference>
<dbReference type="AlphaFoldDB" id="A0A2W5BE75"/>
<name>A0A2W5BE75_9CORY</name>
<feature type="binding site" evidence="1">
    <location>
        <position position="179"/>
    </location>
    <ligand>
        <name>Mn(2+)</name>
        <dbReference type="ChEBI" id="CHEBI:29035"/>
        <label>2</label>
    </ligand>
</feature>
<sequence>MQHGGPTSEAAQLTQFVTLWLNENVDRLIEWRRHLHRNPELSHMEDGTTAFIMGILRDAGLTPQEMTCKGATVDIGPDTAPMIAFRGDIDALPVTETTGLEFSSTVPGVMHACGHDMHTTILLGLMVALAAYVEEYGEDALSVRVRGIFQPAEEVLDGGAKDVIAADALRGVNQIFAVHCEPKLRCGQIGVRVGAITSATDVMEIVLRGPGGHTSRPHLTADLINAAGLVVTMLPQLLSRRVDPRSGTVAAFGSIHGGQAFNAIPEEVRLVGSFRTAEVGVWRESEAIVRELLDEIVAPTGATAELHYTKGVPPVTNDDVATALLAQSVRNVDPHSLVEAPQSSGGEDFSWYLEHVPGSMARLGTWTGEGEKPDLHRPNIIFDERALGIGVRLFAGVIDQFRP</sequence>
<organism evidence="3 5">
    <name type="scientific">Corynebacterium urealyticum</name>
    <dbReference type="NCBI Taxonomy" id="43771"/>
    <lineage>
        <taxon>Bacteria</taxon>
        <taxon>Bacillati</taxon>
        <taxon>Actinomycetota</taxon>
        <taxon>Actinomycetes</taxon>
        <taxon>Mycobacteriales</taxon>
        <taxon>Corynebacteriaceae</taxon>
        <taxon>Corynebacterium</taxon>
    </lineage>
</organism>
<dbReference type="Pfam" id="PF01546">
    <property type="entry name" value="Peptidase_M20"/>
    <property type="match status" value="1"/>
</dbReference>
<dbReference type="SUPFAM" id="SSF55031">
    <property type="entry name" value="Bacterial exopeptidase dimerisation domain"/>
    <property type="match status" value="1"/>
</dbReference>
<protein>
    <submittedName>
        <fullName evidence="3">Amidohydrolase</fullName>
    </submittedName>
</protein>
<dbReference type="Gene3D" id="3.40.630.10">
    <property type="entry name" value="Zn peptidases"/>
    <property type="match status" value="1"/>
</dbReference>
<evidence type="ECO:0000313" key="4">
    <source>
        <dbReference type="EMBL" id="TYR16987.1"/>
    </source>
</evidence>
<dbReference type="InterPro" id="IPR002933">
    <property type="entry name" value="Peptidase_M20"/>
</dbReference>
<feature type="domain" description="Peptidase M20 dimerisation" evidence="2">
    <location>
        <begin position="204"/>
        <end position="296"/>
    </location>
</feature>
<reference evidence="3 5" key="1">
    <citation type="submission" date="2017-11" db="EMBL/GenBank/DDBJ databases">
        <title>Infants hospitalized years apart are colonized by the same room-sourced microbial strains.</title>
        <authorList>
            <person name="Brooks B."/>
            <person name="Olm M.R."/>
            <person name="Firek B.A."/>
            <person name="Baker R."/>
            <person name="Thomas B.C."/>
            <person name="Morowitz M.J."/>
            <person name="Banfield J.F."/>
        </authorList>
    </citation>
    <scope>NUCLEOTIDE SEQUENCE [LARGE SCALE GENOMIC DNA]</scope>
    <source>
        <strain evidence="3">S2_012_000_R3_87</strain>
    </source>
</reference>
<keyword evidence="1" id="KW-0479">Metal-binding</keyword>
<dbReference type="RefSeq" id="WP_070759557.1">
    <property type="nucleotide sequence ID" value="NZ_CP136640.1"/>
</dbReference>
<evidence type="ECO:0000313" key="5">
    <source>
        <dbReference type="Proteomes" id="UP000249451"/>
    </source>
</evidence>
<dbReference type="InterPro" id="IPR017439">
    <property type="entry name" value="Amidohydrolase"/>
</dbReference>
<comment type="caution">
    <text evidence="3">The sequence shown here is derived from an EMBL/GenBank/DDBJ whole genome shotgun (WGS) entry which is preliminary data.</text>
</comment>
<gene>
    <name evidence="3" type="ORF">DI609_00490</name>
    <name evidence="4" type="ORF">FYJ87_09120</name>
</gene>
<dbReference type="PANTHER" id="PTHR11014:SF63">
    <property type="entry name" value="METALLOPEPTIDASE, PUTATIVE (AFU_ORTHOLOGUE AFUA_6G09600)-RELATED"/>
    <property type="match status" value="1"/>
</dbReference>
<dbReference type="Proteomes" id="UP000324726">
    <property type="component" value="Unassembled WGS sequence"/>
</dbReference>
<dbReference type="Proteomes" id="UP000249451">
    <property type="component" value="Unassembled WGS sequence"/>
</dbReference>